<dbReference type="EMBL" id="DVLX01000084">
    <property type="protein sequence ID" value="HIT99951.1"/>
    <property type="molecule type" value="Genomic_DNA"/>
</dbReference>
<feature type="transmembrane region" description="Helical" evidence="6">
    <location>
        <begin position="427"/>
        <end position="449"/>
    </location>
</feature>
<feature type="transmembrane region" description="Helical" evidence="6">
    <location>
        <begin position="49"/>
        <end position="70"/>
    </location>
</feature>
<dbReference type="PIRSF" id="PIRSF038958">
    <property type="entry name" value="PG_synth_SpoVB"/>
    <property type="match status" value="1"/>
</dbReference>
<dbReference type="Pfam" id="PF01943">
    <property type="entry name" value="Polysacc_synt"/>
    <property type="match status" value="1"/>
</dbReference>
<dbReference type="InterPro" id="IPR002797">
    <property type="entry name" value="Polysacc_synth"/>
</dbReference>
<dbReference type="Proteomes" id="UP000824159">
    <property type="component" value="Unassembled WGS sequence"/>
</dbReference>
<proteinExistence type="predicted"/>
<dbReference type="CDD" id="cd13124">
    <property type="entry name" value="MATE_SpoVB_like"/>
    <property type="match status" value="1"/>
</dbReference>
<evidence type="ECO:0000256" key="3">
    <source>
        <dbReference type="ARBA" id="ARBA00022692"/>
    </source>
</evidence>
<dbReference type="PANTHER" id="PTHR30250">
    <property type="entry name" value="PST FAMILY PREDICTED COLANIC ACID TRANSPORTER"/>
    <property type="match status" value="1"/>
</dbReference>
<keyword evidence="5 6" id="KW-0472">Membrane</keyword>
<evidence type="ECO:0000256" key="1">
    <source>
        <dbReference type="ARBA" id="ARBA00004651"/>
    </source>
</evidence>
<feature type="transmembrane region" description="Helical" evidence="6">
    <location>
        <begin position="121"/>
        <end position="139"/>
    </location>
</feature>
<evidence type="ECO:0000256" key="2">
    <source>
        <dbReference type="ARBA" id="ARBA00022475"/>
    </source>
</evidence>
<keyword evidence="2" id="KW-1003">Cell membrane</keyword>
<dbReference type="InterPro" id="IPR024923">
    <property type="entry name" value="PG_synth_SpoVB"/>
</dbReference>
<dbReference type="PANTHER" id="PTHR30250:SF21">
    <property type="entry name" value="LIPID II FLIPPASE MURJ"/>
    <property type="match status" value="1"/>
</dbReference>
<evidence type="ECO:0000313" key="8">
    <source>
        <dbReference type="Proteomes" id="UP000824159"/>
    </source>
</evidence>
<evidence type="ECO:0000256" key="5">
    <source>
        <dbReference type="ARBA" id="ARBA00023136"/>
    </source>
</evidence>
<dbReference type="InterPro" id="IPR050833">
    <property type="entry name" value="Poly_Biosynth_Transport"/>
</dbReference>
<reference evidence="7" key="1">
    <citation type="submission" date="2020-10" db="EMBL/GenBank/DDBJ databases">
        <authorList>
            <person name="Gilroy R."/>
        </authorList>
    </citation>
    <scope>NUCLEOTIDE SEQUENCE</scope>
    <source>
        <strain evidence="7">CHK176-22527</strain>
    </source>
</reference>
<feature type="transmembrane region" description="Helical" evidence="6">
    <location>
        <begin position="402"/>
        <end position="421"/>
    </location>
</feature>
<organism evidence="7 8">
    <name type="scientific">Candidatus Allocopromorpha excrementavium</name>
    <dbReference type="NCBI Taxonomy" id="2840741"/>
    <lineage>
        <taxon>Bacteria</taxon>
        <taxon>Bacillati</taxon>
        <taxon>Bacillota</taxon>
        <taxon>Clostridia</taxon>
        <taxon>Eubacteriales</taxon>
        <taxon>Eubacteriaceae</taxon>
        <taxon>Eubacteriaceae incertae sedis</taxon>
        <taxon>Candidatus Allocopromorpha</taxon>
    </lineage>
</organism>
<feature type="transmembrane region" description="Helical" evidence="6">
    <location>
        <begin position="298"/>
        <end position="317"/>
    </location>
</feature>
<comment type="caution">
    <text evidence="7">The sequence shown here is derived from an EMBL/GenBank/DDBJ whole genome shotgun (WGS) entry which is preliminary data.</text>
</comment>
<feature type="transmembrane region" description="Helical" evidence="6">
    <location>
        <begin position="91"/>
        <end position="115"/>
    </location>
</feature>
<feature type="transmembrane region" description="Helical" evidence="6">
    <location>
        <begin position="338"/>
        <end position="360"/>
    </location>
</feature>
<evidence type="ECO:0000256" key="4">
    <source>
        <dbReference type="ARBA" id="ARBA00022989"/>
    </source>
</evidence>
<comment type="subcellular location">
    <subcellularLocation>
        <location evidence="1">Cell membrane</location>
        <topology evidence="1">Multi-pass membrane protein</topology>
    </subcellularLocation>
</comment>
<gene>
    <name evidence="7" type="ORF">IAD12_06835</name>
</gene>
<feature type="transmembrane region" description="Helical" evidence="6">
    <location>
        <begin position="495"/>
        <end position="513"/>
    </location>
</feature>
<dbReference type="AlphaFoldDB" id="A0A9D1KUL1"/>
<protein>
    <submittedName>
        <fullName evidence="7">Polysaccharide biosynthesis protein</fullName>
    </submittedName>
</protein>
<evidence type="ECO:0000256" key="6">
    <source>
        <dbReference type="SAM" id="Phobius"/>
    </source>
</evidence>
<feature type="transmembrane region" description="Helical" evidence="6">
    <location>
        <begin position="242"/>
        <end position="262"/>
    </location>
</feature>
<feature type="transmembrane region" description="Helical" evidence="6">
    <location>
        <begin position="12"/>
        <end position="29"/>
    </location>
</feature>
<keyword evidence="3 6" id="KW-0812">Transmembrane</keyword>
<keyword evidence="4 6" id="KW-1133">Transmembrane helix</keyword>
<feature type="transmembrane region" description="Helical" evidence="6">
    <location>
        <begin position="366"/>
        <end position="390"/>
    </location>
</feature>
<evidence type="ECO:0000313" key="7">
    <source>
        <dbReference type="EMBL" id="HIT99951.1"/>
    </source>
</evidence>
<feature type="transmembrane region" description="Helical" evidence="6">
    <location>
        <begin position="160"/>
        <end position="179"/>
    </location>
</feature>
<dbReference type="GO" id="GO:0005886">
    <property type="term" value="C:plasma membrane"/>
    <property type="evidence" value="ECO:0007669"/>
    <property type="project" value="UniProtKB-SubCell"/>
</dbReference>
<sequence>MTKKSLVKGAAVLAVAGLFVKFLGAFFRIPLANMIGSVGMANYTPAYSLYNFLLVFSTAGLPVAISKMVSERQVMGQYREAERVFKLSRTLMLFLGIAGFCIVFFFAGTIADIFHVPGSELSMKATAPALILVPLMASYRGYFQGMNEMTPTAISQIVEQIFRVVCGLTLAMFMMNNVWMAADFTDQQRGAAGGCFGASAGAFGGLITVIIIYMLSRKRIKKNVNEDNTGEVSKSSEIMKKILIIAVPITIGTSIMPIVNLIDAGVVSTRLAASGWDKLAAEDLYGQLTGFASPLVGFPQILTQAIVLSLVPLVSAAHRKKDTEDLHKNLIMGFRLSMIIGIPCAVGLIVLAEPILLLLYPTQAESAVSAAPCLQILGVGFVGLAVVLTMTGGLQGIGKQMIPVRNLFIGVVVKFIITWTLTAIPAINVLGAAIGTVVAYFIAATLDVISLRKYTKVNFPMVTIFVKPLISSAVMGIVAVALYKLCYMITGSNGMSTIIAILLAIIVYGLMVLRTKAVTRDEVKNMPMGNKLVSICDKLKLW</sequence>
<reference evidence="7" key="2">
    <citation type="journal article" date="2021" name="PeerJ">
        <title>Extensive microbial diversity within the chicken gut microbiome revealed by metagenomics and culture.</title>
        <authorList>
            <person name="Gilroy R."/>
            <person name="Ravi A."/>
            <person name="Getino M."/>
            <person name="Pursley I."/>
            <person name="Horton D.L."/>
            <person name="Alikhan N.F."/>
            <person name="Baker D."/>
            <person name="Gharbi K."/>
            <person name="Hall N."/>
            <person name="Watson M."/>
            <person name="Adriaenssens E.M."/>
            <person name="Foster-Nyarko E."/>
            <person name="Jarju S."/>
            <person name="Secka A."/>
            <person name="Antonio M."/>
            <person name="Oren A."/>
            <person name="Chaudhuri R.R."/>
            <person name="La Ragione R."/>
            <person name="Hildebrand F."/>
            <person name="Pallen M.J."/>
        </authorList>
    </citation>
    <scope>NUCLEOTIDE SEQUENCE</scope>
    <source>
        <strain evidence="7">CHK176-22527</strain>
    </source>
</reference>
<feature type="transmembrane region" description="Helical" evidence="6">
    <location>
        <begin position="461"/>
        <end position="483"/>
    </location>
</feature>
<accession>A0A9D1KUL1</accession>
<feature type="transmembrane region" description="Helical" evidence="6">
    <location>
        <begin position="191"/>
        <end position="215"/>
    </location>
</feature>
<name>A0A9D1KUL1_9FIRM</name>